<feature type="compositionally biased region" description="Polar residues" evidence="1">
    <location>
        <begin position="524"/>
        <end position="534"/>
    </location>
</feature>
<feature type="compositionally biased region" description="Polar residues" evidence="1">
    <location>
        <begin position="123"/>
        <end position="134"/>
    </location>
</feature>
<feature type="region of interest" description="Disordered" evidence="1">
    <location>
        <begin position="266"/>
        <end position="779"/>
    </location>
</feature>
<evidence type="ECO:0000313" key="3">
    <source>
        <dbReference type="Proteomes" id="UP001221142"/>
    </source>
</evidence>
<feature type="compositionally biased region" description="Polar residues" evidence="1">
    <location>
        <begin position="31"/>
        <end position="40"/>
    </location>
</feature>
<feature type="compositionally biased region" description="Low complexity" evidence="1">
    <location>
        <begin position="641"/>
        <end position="653"/>
    </location>
</feature>
<feature type="compositionally biased region" description="Polar residues" evidence="1">
    <location>
        <begin position="323"/>
        <end position="341"/>
    </location>
</feature>
<dbReference type="AlphaFoldDB" id="A0AAD7BTZ7"/>
<sequence length="898" mass="97418">MAGDIAQGLGAGPYQPNVSRRTSRGFFSRLFSKTQQTPTGAQPMLSSHHPFDSISLTSPTQRSDPAFSRDPSVHLAHPALPHQRDTSASASSSTSAPAVEHKGKAAPIILQWNPPNHEGGYYTASNATQSTLNLPPSEYSSSSSHSPSPVSTPGIMPAAVDSPLTETFEATTLRERPASPPPEYDLIAEPRPGPFRNDSAPELRRIEAPGLPHRSATAPPIPESRPVMRRRPQPYDLDRIDELDESNPLGVAMHHEGPFQAIASALKASSAPRANRAPTSNPRTARAPKIGGSLGIIPGQIFPHSLQYYQPPPVRPSPPQDYSGQPQASTSYLPPQQSPRFQQDYHGLPEASTSRLPPPQQFVQEQRFVRESSQWEQQTPYIPPQTQYDPIDDSYYAEDSAAYGGIEEESISRRDRRSAPPAPHAQPPPNVGPSRRFSAPQNSPQPPGRIFEPHMMQNPGQLNTAQGQGQPPPTVNSSRFSAPQNSPQPPGRIFDPRVLQSPSQLNTPQGQGQGQGQGQPPPTVNSTRFSAPQNSPQPPGRMFDPRMLQNPGQLNTPQGQGQLPPTVNSSRFSAPQNSPQPPGRMFDPRMLQNPGQLNTPQGQGQGQGQGQPPPTVNSSRFSAPQNSPQPPGRIFDPHTLQNPGQLNTPQGQGQPPPTVGSSRFSAPQNSPQPLGQIFDPRMLQNPGQLNTPQVPGSRLDNPTFNHSPVPPPVELRRPMSHQPAPPQQQNHPRSASADVPQQRLVAVVQDRPQSVQAPSIISSTATSQMRPRPHHVPKHLVMPTPLQRNVQLPAAQHQSVLPQTVSSQAQPTRAQTITMVQDKDGGRQLLRKRSTVMEKPAPAPPPPLPPVAPKGAPVWRGPYMAPPPTVSEAHAPRPPPPAQDKKRHKRLSKRRTDI</sequence>
<feature type="region of interest" description="Disordered" evidence="1">
    <location>
        <begin position="795"/>
        <end position="898"/>
    </location>
</feature>
<evidence type="ECO:0000256" key="1">
    <source>
        <dbReference type="SAM" id="MobiDB-lite"/>
    </source>
</evidence>
<protein>
    <submittedName>
        <fullName evidence="2">Uncharacterized protein</fullName>
    </submittedName>
</protein>
<name>A0AAD7BTZ7_9AGAR</name>
<proteinExistence type="predicted"/>
<comment type="caution">
    <text evidence="2">The sequence shown here is derived from an EMBL/GenBank/DDBJ whole genome shotgun (WGS) entry which is preliminary data.</text>
</comment>
<feature type="compositionally biased region" description="Low complexity" evidence="1">
    <location>
        <begin position="135"/>
        <end position="153"/>
    </location>
</feature>
<gene>
    <name evidence="2" type="ORF">FB45DRAFT_545522</name>
</gene>
<feature type="compositionally biased region" description="Polar residues" evidence="1">
    <location>
        <begin position="685"/>
        <end position="706"/>
    </location>
</feature>
<dbReference type="EMBL" id="JARKIF010000009">
    <property type="protein sequence ID" value="KAJ7630751.1"/>
    <property type="molecule type" value="Genomic_DNA"/>
</dbReference>
<organism evidence="2 3">
    <name type="scientific">Roridomyces roridus</name>
    <dbReference type="NCBI Taxonomy" id="1738132"/>
    <lineage>
        <taxon>Eukaryota</taxon>
        <taxon>Fungi</taxon>
        <taxon>Dikarya</taxon>
        <taxon>Basidiomycota</taxon>
        <taxon>Agaricomycotina</taxon>
        <taxon>Agaricomycetes</taxon>
        <taxon>Agaricomycetidae</taxon>
        <taxon>Agaricales</taxon>
        <taxon>Marasmiineae</taxon>
        <taxon>Mycenaceae</taxon>
        <taxon>Roridomyces</taxon>
    </lineage>
</organism>
<feature type="compositionally biased region" description="Pro residues" evidence="1">
    <location>
        <begin position="841"/>
        <end position="852"/>
    </location>
</feature>
<feature type="compositionally biased region" description="Polar residues" evidence="1">
    <location>
        <begin position="550"/>
        <end position="577"/>
    </location>
</feature>
<feature type="compositionally biased region" description="Polar residues" evidence="1">
    <location>
        <begin position="458"/>
        <end position="485"/>
    </location>
</feature>
<feature type="compositionally biased region" description="Basic residues" evidence="1">
    <location>
        <begin position="885"/>
        <end position="898"/>
    </location>
</feature>
<feature type="region of interest" description="Disordered" evidence="1">
    <location>
        <begin position="173"/>
        <end position="197"/>
    </location>
</feature>
<feature type="compositionally biased region" description="Pro residues" evidence="1">
    <location>
        <begin position="420"/>
        <end position="431"/>
    </location>
</feature>
<feature type="compositionally biased region" description="Low complexity" evidence="1">
    <location>
        <begin position="86"/>
        <end position="96"/>
    </location>
</feature>
<feature type="compositionally biased region" description="Pro residues" evidence="1">
    <location>
        <begin position="310"/>
        <end position="319"/>
    </location>
</feature>
<evidence type="ECO:0000313" key="2">
    <source>
        <dbReference type="EMBL" id="KAJ7630751.1"/>
    </source>
</evidence>
<feature type="compositionally biased region" description="Polar residues" evidence="1">
    <location>
        <begin position="54"/>
        <end position="63"/>
    </location>
</feature>
<feature type="region of interest" description="Disordered" evidence="1">
    <location>
        <begin position="120"/>
        <end position="154"/>
    </location>
</feature>
<feature type="compositionally biased region" description="Polar residues" evidence="1">
    <location>
        <begin position="795"/>
        <end position="819"/>
    </location>
</feature>
<feature type="compositionally biased region" description="Polar residues" evidence="1">
    <location>
        <begin position="616"/>
        <end position="626"/>
    </location>
</feature>
<feature type="compositionally biased region" description="Low complexity" evidence="1">
    <location>
        <begin position="377"/>
        <end position="389"/>
    </location>
</feature>
<feature type="compositionally biased region" description="Polar residues" evidence="1">
    <location>
        <begin position="659"/>
        <end position="673"/>
    </location>
</feature>
<keyword evidence="3" id="KW-1185">Reference proteome</keyword>
<reference evidence="2" key="1">
    <citation type="submission" date="2023-03" db="EMBL/GenBank/DDBJ databases">
        <title>Massive genome expansion in bonnet fungi (Mycena s.s.) driven by repeated elements and novel gene families across ecological guilds.</title>
        <authorList>
            <consortium name="Lawrence Berkeley National Laboratory"/>
            <person name="Harder C.B."/>
            <person name="Miyauchi S."/>
            <person name="Viragh M."/>
            <person name="Kuo A."/>
            <person name="Thoen E."/>
            <person name="Andreopoulos B."/>
            <person name="Lu D."/>
            <person name="Skrede I."/>
            <person name="Drula E."/>
            <person name="Henrissat B."/>
            <person name="Morin E."/>
            <person name="Kohler A."/>
            <person name="Barry K."/>
            <person name="LaButti K."/>
            <person name="Morin E."/>
            <person name="Salamov A."/>
            <person name="Lipzen A."/>
            <person name="Mereny Z."/>
            <person name="Hegedus B."/>
            <person name="Baldrian P."/>
            <person name="Stursova M."/>
            <person name="Weitz H."/>
            <person name="Taylor A."/>
            <person name="Grigoriev I.V."/>
            <person name="Nagy L.G."/>
            <person name="Martin F."/>
            <person name="Kauserud H."/>
        </authorList>
    </citation>
    <scope>NUCLEOTIDE SEQUENCE</scope>
    <source>
        <strain evidence="2">9284</strain>
    </source>
</reference>
<feature type="region of interest" description="Disordered" evidence="1">
    <location>
        <begin position="1"/>
        <end position="102"/>
    </location>
</feature>
<dbReference type="Proteomes" id="UP001221142">
    <property type="component" value="Unassembled WGS sequence"/>
</dbReference>
<accession>A0AAD7BTZ7</accession>
<feature type="compositionally biased region" description="Low complexity" evidence="1">
    <location>
        <begin position="592"/>
        <end position="602"/>
    </location>
</feature>
<feature type="compositionally biased region" description="Polar residues" evidence="1">
    <location>
        <begin position="751"/>
        <end position="769"/>
    </location>
</feature>